<evidence type="ECO:0000256" key="2">
    <source>
        <dbReference type="ARBA" id="ARBA00023175"/>
    </source>
</evidence>
<dbReference type="Proteomes" id="UP001157418">
    <property type="component" value="Unassembled WGS sequence"/>
</dbReference>
<dbReference type="PROSITE" id="PS50021">
    <property type="entry name" value="CH"/>
    <property type="match status" value="1"/>
</dbReference>
<evidence type="ECO:0000313" key="8">
    <source>
        <dbReference type="Proteomes" id="UP001157418"/>
    </source>
</evidence>
<name>A0AAU9PN95_9ASTR</name>
<evidence type="ECO:0000256" key="3">
    <source>
        <dbReference type="PROSITE-ProRule" id="PRU00283"/>
    </source>
</evidence>
<keyword evidence="8" id="KW-1185">Reference proteome</keyword>
<keyword evidence="3" id="KW-0547">Nucleotide-binding</keyword>
<feature type="compositionally biased region" description="Low complexity" evidence="4">
    <location>
        <begin position="955"/>
        <end position="974"/>
    </location>
</feature>
<dbReference type="GO" id="GO:0003777">
    <property type="term" value="F:microtubule motor activity"/>
    <property type="evidence" value="ECO:0007669"/>
    <property type="project" value="InterPro"/>
</dbReference>
<dbReference type="Pfam" id="PF00307">
    <property type="entry name" value="CH"/>
    <property type="match status" value="1"/>
</dbReference>
<evidence type="ECO:0000256" key="4">
    <source>
        <dbReference type="SAM" id="MobiDB-lite"/>
    </source>
</evidence>
<keyword evidence="3" id="KW-0067">ATP-binding</keyword>
<comment type="similarity">
    <text evidence="1">Belongs to the TRAFAC class myosin-kinesin ATPase superfamily. Kinesin family. KIN-14 subfamily.</text>
</comment>
<dbReference type="InterPro" id="IPR036872">
    <property type="entry name" value="CH_dom_sf"/>
</dbReference>
<dbReference type="EMBL" id="CAKMRJ010005666">
    <property type="protein sequence ID" value="CAH1451101.1"/>
    <property type="molecule type" value="Genomic_DNA"/>
</dbReference>
<protein>
    <recommendedName>
        <fullName evidence="9">Kinesin motor domain-containing protein</fullName>
    </recommendedName>
</protein>
<dbReference type="PROSITE" id="PS50067">
    <property type="entry name" value="KINESIN_MOTOR_2"/>
    <property type="match status" value="1"/>
</dbReference>
<dbReference type="FunFam" id="3.40.850.10:FF:000178">
    <property type="entry name" value="Kinesin-related protein3"/>
    <property type="match status" value="1"/>
</dbReference>
<dbReference type="InterPro" id="IPR027640">
    <property type="entry name" value="Kinesin-like_fam"/>
</dbReference>
<dbReference type="InterPro" id="IPR027417">
    <property type="entry name" value="P-loop_NTPase"/>
</dbReference>
<comment type="caution">
    <text evidence="7">The sequence shown here is derived from an EMBL/GenBank/DDBJ whole genome shotgun (WGS) entry which is preliminary data.</text>
</comment>
<feature type="region of interest" description="Disordered" evidence="4">
    <location>
        <begin position="730"/>
        <end position="823"/>
    </location>
</feature>
<feature type="domain" description="Calponin-homology (CH)" evidence="5">
    <location>
        <begin position="40"/>
        <end position="162"/>
    </location>
</feature>
<dbReference type="Pfam" id="PF00225">
    <property type="entry name" value="Kinesin"/>
    <property type="match status" value="1"/>
</dbReference>
<evidence type="ECO:0000313" key="7">
    <source>
        <dbReference type="EMBL" id="CAH1451101.1"/>
    </source>
</evidence>
<dbReference type="SMART" id="SM00033">
    <property type="entry name" value="CH"/>
    <property type="match status" value="1"/>
</dbReference>
<dbReference type="FunFam" id="1.10.418.10:FF:000062">
    <property type="entry name" value="Kinesin-like protein KIN-14I isoform A"/>
    <property type="match status" value="1"/>
</dbReference>
<evidence type="ECO:0000259" key="6">
    <source>
        <dbReference type="PROSITE" id="PS50067"/>
    </source>
</evidence>
<feature type="binding site" evidence="3">
    <location>
        <begin position="479"/>
        <end position="486"/>
    </location>
    <ligand>
        <name>ATP</name>
        <dbReference type="ChEBI" id="CHEBI:30616"/>
    </ligand>
</feature>
<dbReference type="Gene3D" id="3.40.850.10">
    <property type="entry name" value="Kinesin motor domain"/>
    <property type="match status" value="2"/>
</dbReference>
<dbReference type="InterPro" id="IPR036961">
    <property type="entry name" value="Kinesin_motor_dom_sf"/>
</dbReference>
<reference evidence="7 8" key="1">
    <citation type="submission" date="2022-01" db="EMBL/GenBank/DDBJ databases">
        <authorList>
            <person name="Xiong W."/>
            <person name="Schranz E."/>
        </authorList>
    </citation>
    <scope>NUCLEOTIDE SEQUENCE [LARGE SCALE GENOMIC DNA]</scope>
</reference>
<dbReference type="GO" id="GO:0007018">
    <property type="term" value="P:microtubule-based movement"/>
    <property type="evidence" value="ECO:0007669"/>
    <property type="project" value="InterPro"/>
</dbReference>
<dbReference type="CDD" id="cd21203">
    <property type="entry name" value="CH_AtKIN14-like"/>
    <property type="match status" value="1"/>
</dbReference>
<organism evidence="7 8">
    <name type="scientific">Lactuca virosa</name>
    <dbReference type="NCBI Taxonomy" id="75947"/>
    <lineage>
        <taxon>Eukaryota</taxon>
        <taxon>Viridiplantae</taxon>
        <taxon>Streptophyta</taxon>
        <taxon>Embryophyta</taxon>
        <taxon>Tracheophyta</taxon>
        <taxon>Spermatophyta</taxon>
        <taxon>Magnoliopsida</taxon>
        <taxon>eudicotyledons</taxon>
        <taxon>Gunneridae</taxon>
        <taxon>Pentapetalae</taxon>
        <taxon>asterids</taxon>
        <taxon>campanulids</taxon>
        <taxon>Asterales</taxon>
        <taxon>Asteraceae</taxon>
        <taxon>Cichorioideae</taxon>
        <taxon>Cichorieae</taxon>
        <taxon>Lactucinae</taxon>
        <taxon>Lactuca</taxon>
    </lineage>
</organism>
<feature type="domain" description="Kinesin motor" evidence="6">
    <location>
        <begin position="397"/>
        <end position="701"/>
    </location>
</feature>
<feature type="compositionally biased region" description="Polar residues" evidence="4">
    <location>
        <begin position="916"/>
        <end position="932"/>
    </location>
</feature>
<dbReference type="PANTHER" id="PTHR47972:SF39">
    <property type="entry name" value="KINESIN-LIKE PROTEIN KIN-14I"/>
    <property type="match status" value="1"/>
</dbReference>
<dbReference type="Gene3D" id="1.10.418.10">
    <property type="entry name" value="Calponin-like domain"/>
    <property type="match status" value="1"/>
</dbReference>
<dbReference type="GO" id="GO:0015630">
    <property type="term" value="C:microtubule cytoskeleton"/>
    <property type="evidence" value="ECO:0007669"/>
    <property type="project" value="TreeGrafter"/>
</dbReference>
<dbReference type="GO" id="GO:0008017">
    <property type="term" value="F:microtubule binding"/>
    <property type="evidence" value="ECO:0007669"/>
    <property type="project" value="InterPro"/>
</dbReference>
<evidence type="ECO:0000259" key="5">
    <source>
        <dbReference type="PROSITE" id="PS50021"/>
    </source>
</evidence>
<feature type="region of interest" description="Disordered" evidence="4">
    <location>
        <begin position="916"/>
        <end position="984"/>
    </location>
</feature>
<accession>A0AAU9PN95</accession>
<dbReference type="SUPFAM" id="SSF52540">
    <property type="entry name" value="P-loop containing nucleoside triphosphate hydrolases"/>
    <property type="match status" value="1"/>
</dbReference>
<dbReference type="SUPFAM" id="SSF47576">
    <property type="entry name" value="Calponin-homology domain, CH-domain"/>
    <property type="match status" value="1"/>
</dbReference>
<proteinExistence type="inferred from homology"/>
<keyword evidence="2 3" id="KW-0505">Motor protein</keyword>
<dbReference type="SMART" id="SM00129">
    <property type="entry name" value="KISc"/>
    <property type="match status" value="1"/>
</dbReference>
<gene>
    <name evidence="7" type="ORF">LVIROSA_LOCUS36477</name>
</gene>
<dbReference type="InterPro" id="IPR001752">
    <property type="entry name" value="Kinesin_motor_dom"/>
</dbReference>
<dbReference type="AlphaFoldDB" id="A0AAU9PN95"/>
<dbReference type="InterPro" id="IPR001715">
    <property type="entry name" value="CH_dom"/>
</dbReference>
<dbReference type="FunFam" id="3.40.850.10:FF:000111">
    <property type="entry name" value="p-loop nucleoside triphosphate hydrolase superfamily protein with CH (Calponin Homology) domain"/>
    <property type="match status" value="1"/>
</dbReference>
<sequence>MAAEGPLSFSVASVMEDVLQQHDNRPRDLDLDSRRAEEAATRRYEAAAWLRKMIGVVGARELPAQPSEEEFRLALRSGLLLCLVINKVDPGAVPKVVESPCDSVAVPDGAALSIYQCFENVRNFLVAVGQMGLPTFEPSDLEQGGKSSKIVNCILALKSYSEWKQTGGNGSWKFGGNVKTITSGKNFIRKNSNSEPFKNYSRNMSMPETSTNAQSVETENNKMPNSSLNMLVRAVLLDKKPDEVPMLVESVLSKVMEEFENRITSQVELKLAAAKDIPNGNRTLLKTTSDDIKFKTEDKKLAKDQNLHKNSISDEETKRKQLKLQTAFDGQERDIKELKQTLTITKAGMQFMQMKFHEEIQNLGLHIHGLASAASGYHRVLEENRKLYNQVQDLKGNIRVYCRVRPSLGGRSDFKSVVDSIEEGTITINTPAKYGKGSRSFNFNKVFGPSSTQAEVFADTRPLIRSVLDGYNVCIFAYGQTGSGKTHTMTGPKDLTETSQGVNYRALSDLFFIAEQRKDTLQYDVSVQMIEIYNEQNGFNVPDASLVHVASMYDVIDLMKLGHKNRVVGATALNDRSSRSHSCLTVHVQGRDLTSGAVLRGCMHLVDLAGSERVDKSEVAGDRLKEAQHINKSLSALGDVISSLAQKNAHVPYRNSKLTQLLQDSLGGQAKTLMFVHISPELNAVGETLSTLKFAERVATVELGAAQVHKDTTSDVKDLKEQIANLKAALAKKEGDQEQKVSGSPGGKQLSSRSPPYLNGDSYTEPKARRKPQTDVVVPSFEMDKKSRSRQKTQSFDLDELLANSPPWPPVISSSPCETTYGEEDDRDMMGSADWVDKVMVNKQDAAAAAAAAAARCWEAENNGGLYQSYNIGFQGVNGFEIATTDGADEHELDAATSDSSEPDLLWQFNHSKLSNLPNSTVSRLNNSNGKPTKSPDLRSMIPRLGPSPSRKPTGQAQAQAPQRGGRQGAVAGAEMKRKAGTRK</sequence>
<dbReference type="PANTHER" id="PTHR47972">
    <property type="entry name" value="KINESIN-LIKE PROTEIN KLP-3"/>
    <property type="match status" value="1"/>
</dbReference>
<dbReference type="PRINTS" id="PR00380">
    <property type="entry name" value="KINESINHEAVY"/>
</dbReference>
<evidence type="ECO:0000256" key="1">
    <source>
        <dbReference type="ARBA" id="ARBA00010899"/>
    </source>
</evidence>
<dbReference type="GO" id="GO:0005524">
    <property type="term" value="F:ATP binding"/>
    <property type="evidence" value="ECO:0007669"/>
    <property type="project" value="UniProtKB-UniRule"/>
</dbReference>
<evidence type="ECO:0008006" key="9">
    <source>
        <dbReference type="Google" id="ProtNLM"/>
    </source>
</evidence>